<evidence type="ECO:0000259" key="9">
    <source>
        <dbReference type="PROSITE" id="PS50110"/>
    </source>
</evidence>
<dbReference type="InterPro" id="IPR036097">
    <property type="entry name" value="HisK_dim/P_sf"/>
</dbReference>
<keyword evidence="4" id="KW-0808">Transferase</keyword>
<dbReference type="InterPro" id="IPR036890">
    <property type="entry name" value="HATPase_C_sf"/>
</dbReference>
<dbReference type="CDD" id="cd00082">
    <property type="entry name" value="HisKA"/>
    <property type="match status" value="1"/>
</dbReference>
<dbReference type="Pfam" id="PF00072">
    <property type="entry name" value="Response_reg"/>
    <property type="match status" value="1"/>
</dbReference>
<evidence type="ECO:0000256" key="4">
    <source>
        <dbReference type="ARBA" id="ARBA00022679"/>
    </source>
</evidence>
<dbReference type="InterPro" id="IPR001789">
    <property type="entry name" value="Sig_transdc_resp-reg_receiver"/>
</dbReference>
<sequence>MNGLNRILIVDDAPENILVLGKRLMRQYEVLAATSGREAIAIAHEQMPSLILLDVKMPVMDGYEVLSALKEDPATRGIPVIFVTAEHSSASETEALRSGAVDFIHKPVNLDVLESRVALQLALKEQEGALQQLNDSLERKVEERTRDLQLAKEQVEVANRAKSHFLTNMSHEMLTPMHQITGLLQLIQRSPSADKVGDWSFKAQAAANRLTAMIDAVLKVTQLDSERMPVHRHPVDIGALALECVEGFSESSRLKGLRIEARIPPMPEELYGDASLVSSALRCYLDNAIKFTEEGRVEVSVHVDETDEEGALVRFTVKDTGIGFDPEVKPRLFCLFEQADNSSTRRFDGSGLGLVTVKKIAELLGGDVGCESVPGIGSEFWFRVRLIRQQ</sequence>
<keyword evidence="5" id="KW-0418">Kinase</keyword>
<dbReference type="CDD" id="cd16922">
    <property type="entry name" value="HATPase_EvgS-ArcB-TorS-like"/>
    <property type="match status" value="1"/>
</dbReference>
<name>W9V992_9GAMM</name>
<evidence type="ECO:0000259" key="8">
    <source>
        <dbReference type="PROSITE" id="PS50109"/>
    </source>
</evidence>
<accession>W9V992</accession>
<evidence type="ECO:0000256" key="7">
    <source>
        <dbReference type="SAM" id="Coils"/>
    </source>
</evidence>
<dbReference type="PROSITE" id="PS50110">
    <property type="entry name" value="RESPONSE_REGULATORY"/>
    <property type="match status" value="1"/>
</dbReference>
<dbReference type="Gene3D" id="1.10.287.130">
    <property type="match status" value="1"/>
</dbReference>
<dbReference type="InterPro" id="IPR003661">
    <property type="entry name" value="HisK_dim/P_dom"/>
</dbReference>
<gene>
    <name evidence="10" type="ORF">D779_0483</name>
</gene>
<dbReference type="AlphaFoldDB" id="W9V992"/>
<dbReference type="Pfam" id="PF02518">
    <property type="entry name" value="HATPase_c"/>
    <property type="match status" value="1"/>
</dbReference>
<evidence type="ECO:0000256" key="3">
    <source>
        <dbReference type="ARBA" id="ARBA00022553"/>
    </source>
</evidence>
<evidence type="ECO:0000256" key="1">
    <source>
        <dbReference type="ARBA" id="ARBA00000085"/>
    </source>
</evidence>
<protein>
    <recommendedName>
        <fullName evidence="2">histidine kinase</fullName>
        <ecNumber evidence="2">2.7.13.3</ecNumber>
    </recommendedName>
</protein>
<dbReference type="SUPFAM" id="SSF55874">
    <property type="entry name" value="ATPase domain of HSP90 chaperone/DNA topoisomerase II/histidine kinase"/>
    <property type="match status" value="1"/>
</dbReference>
<dbReference type="InterPro" id="IPR011006">
    <property type="entry name" value="CheY-like_superfamily"/>
</dbReference>
<dbReference type="GO" id="GO:0005886">
    <property type="term" value="C:plasma membrane"/>
    <property type="evidence" value="ECO:0007669"/>
    <property type="project" value="TreeGrafter"/>
</dbReference>
<dbReference type="GO" id="GO:0009927">
    <property type="term" value="F:histidine phosphotransfer kinase activity"/>
    <property type="evidence" value="ECO:0007669"/>
    <property type="project" value="TreeGrafter"/>
</dbReference>
<dbReference type="eggNOG" id="COG3437">
    <property type="taxonomic scope" value="Bacteria"/>
</dbReference>
<feature type="domain" description="Histidine kinase" evidence="8">
    <location>
        <begin position="168"/>
        <end position="388"/>
    </location>
</feature>
<dbReference type="EMBL" id="AONC01000014">
    <property type="protein sequence ID" value="EXJ16178.1"/>
    <property type="molecule type" value="Genomic_DNA"/>
</dbReference>
<dbReference type="SUPFAM" id="SSF52172">
    <property type="entry name" value="CheY-like"/>
    <property type="match status" value="1"/>
</dbReference>
<feature type="coiled-coil region" evidence="7">
    <location>
        <begin position="116"/>
        <end position="161"/>
    </location>
</feature>
<dbReference type="InterPro" id="IPR004358">
    <property type="entry name" value="Sig_transdc_His_kin-like_C"/>
</dbReference>
<dbReference type="PANTHER" id="PTHR43047">
    <property type="entry name" value="TWO-COMPONENT HISTIDINE PROTEIN KINASE"/>
    <property type="match status" value="1"/>
</dbReference>
<dbReference type="SUPFAM" id="SSF47384">
    <property type="entry name" value="Homodimeric domain of signal transducing histidine kinase"/>
    <property type="match status" value="1"/>
</dbReference>
<dbReference type="Proteomes" id="UP000019460">
    <property type="component" value="Unassembled WGS sequence"/>
</dbReference>
<evidence type="ECO:0000256" key="2">
    <source>
        <dbReference type="ARBA" id="ARBA00012438"/>
    </source>
</evidence>
<keyword evidence="7" id="KW-0175">Coiled coil</keyword>
<dbReference type="SMART" id="SM00387">
    <property type="entry name" value="HATPase_c"/>
    <property type="match status" value="1"/>
</dbReference>
<feature type="modified residue" description="4-aspartylphosphate" evidence="6">
    <location>
        <position position="54"/>
    </location>
</feature>
<dbReference type="InterPro" id="IPR003594">
    <property type="entry name" value="HATPase_dom"/>
</dbReference>
<dbReference type="RefSeq" id="WP_232424070.1">
    <property type="nucleotide sequence ID" value="NZ_AONC01000014.1"/>
</dbReference>
<dbReference type="STRING" id="1249627.D779_0483"/>
<keyword evidence="3 6" id="KW-0597">Phosphoprotein</keyword>
<dbReference type="Gene3D" id="3.40.50.2300">
    <property type="match status" value="1"/>
</dbReference>
<dbReference type="PROSITE" id="PS50109">
    <property type="entry name" value="HIS_KIN"/>
    <property type="match status" value="1"/>
</dbReference>
<dbReference type="EC" id="2.7.13.3" evidence="2"/>
<dbReference type="Pfam" id="PF00512">
    <property type="entry name" value="HisKA"/>
    <property type="match status" value="1"/>
</dbReference>
<dbReference type="InterPro" id="IPR005467">
    <property type="entry name" value="His_kinase_dom"/>
</dbReference>
<feature type="domain" description="Response regulatory" evidence="9">
    <location>
        <begin position="6"/>
        <end position="121"/>
    </location>
</feature>
<evidence type="ECO:0000313" key="11">
    <source>
        <dbReference type="Proteomes" id="UP000019460"/>
    </source>
</evidence>
<dbReference type="Gene3D" id="3.30.565.10">
    <property type="entry name" value="Histidine kinase-like ATPase, C-terminal domain"/>
    <property type="match status" value="1"/>
</dbReference>
<evidence type="ECO:0000313" key="10">
    <source>
        <dbReference type="EMBL" id="EXJ16178.1"/>
    </source>
</evidence>
<reference evidence="10 11" key="1">
    <citation type="submission" date="2012-11" db="EMBL/GenBank/DDBJ databases">
        <title>Genome assembly of Thiorhodococcus sp. AK35.</title>
        <authorList>
            <person name="Nupur N."/>
            <person name="Khatri I."/>
            <person name="Subramanian S."/>
            <person name="Pinnaka A."/>
        </authorList>
    </citation>
    <scope>NUCLEOTIDE SEQUENCE [LARGE SCALE GENOMIC DNA]</scope>
    <source>
        <strain evidence="10 11">AK35</strain>
    </source>
</reference>
<dbReference type="SMART" id="SM00448">
    <property type="entry name" value="REC"/>
    <property type="match status" value="1"/>
</dbReference>
<comment type="catalytic activity">
    <reaction evidence="1">
        <text>ATP + protein L-histidine = ADP + protein N-phospho-L-histidine.</text>
        <dbReference type="EC" id="2.7.13.3"/>
    </reaction>
</comment>
<organism evidence="10 11">
    <name type="scientific">Imhoffiella purpurea</name>
    <dbReference type="NCBI Taxonomy" id="1249627"/>
    <lineage>
        <taxon>Bacteria</taxon>
        <taxon>Pseudomonadati</taxon>
        <taxon>Pseudomonadota</taxon>
        <taxon>Gammaproteobacteria</taxon>
        <taxon>Chromatiales</taxon>
        <taxon>Chromatiaceae</taxon>
        <taxon>Imhoffiella</taxon>
    </lineage>
</organism>
<dbReference type="PRINTS" id="PR00344">
    <property type="entry name" value="BCTRLSENSOR"/>
</dbReference>
<proteinExistence type="predicted"/>
<evidence type="ECO:0000256" key="5">
    <source>
        <dbReference type="ARBA" id="ARBA00022777"/>
    </source>
</evidence>
<comment type="caution">
    <text evidence="10">The sequence shown here is derived from an EMBL/GenBank/DDBJ whole genome shotgun (WGS) entry which is preliminary data.</text>
</comment>
<evidence type="ECO:0000256" key="6">
    <source>
        <dbReference type="PROSITE-ProRule" id="PRU00169"/>
    </source>
</evidence>
<dbReference type="GO" id="GO:0000155">
    <property type="term" value="F:phosphorelay sensor kinase activity"/>
    <property type="evidence" value="ECO:0007669"/>
    <property type="project" value="InterPro"/>
</dbReference>
<keyword evidence="11" id="KW-1185">Reference proteome</keyword>
<dbReference type="SMART" id="SM00388">
    <property type="entry name" value="HisKA"/>
    <property type="match status" value="1"/>
</dbReference>